<gene>
    <name evidence="2" type="ORF">HU200_067187</name>
</gene>
<dbReference type="Pfam" id="PF07911">
    <property type="entry name" value="DUF1677"/>
    <property type="match status" value="1"/>
</dbReference>
<sequence>MAPNGEAPAMAAAVAPLLATLIGSFGSGEHRRQRIPSSHELRSCVADDHHDKDDEAAAEHGGGGHGDPRDAAAARNAAEVEEAQCECCGMSEECTAAYIVSVRRRFSGRWVCGLCAEAVAEETGKNGGDRDAALAAHMAACRRFNGFGRTHHALFQAEDVIDIVRRLSGSGGLSSSRSPKFGDGRRAAIGGDGGGGAEKALAVAGSSAPGCMPLVAGVCNDQVVTN</sequence>
<feature type="region of interest" description="Disordered" evidence="1">
    <location>
        <begin position="53"/>
        <end position="75"/>
    </location>
</feature>
<dbReference type="PANTHER" id="PTHR33108:SF12">
    <property type="entry name" value="OS02G0229900 PROTEIN"/>
    <property type="match status" value="1"/>
</dbReference>
<protein>
    <submittedName>
        <fullName evidence="2">Uncharacterized protein</fullName>
    </submittedName>
</protein>
<evidence type="ECO:0000313" key="3">
    <source>
        <dbReference type="Proteomes" id="UP000636709"/>
    </source>
</evidence>
<dbReference type="InterPro" id="IPR012876">
    <property type="entry name" value="DUF1677_pln"/>
</dbReference>
<evidence type="ECO:0000256" key="1">
    <source>
        <dbReference type="SAM" id="MobiDB-lite"/>
    </source>
</evidence>
<name>A0A834ZVS0_9POAL</name>
<dbReference type="OrthoDB" id="673856at2759"/>
<keyword evidence="3" id="KW-1185">Reference proteome</keyword>
<dbReference type="EMBL" id="JACEFO010003289">
    <property type="protein sequence ID" value="KAF8642512.1"/>
    <property type="molecule type" value="Genomic_DNA"/>
</dbReference>
<evidence type="ECO:0000313" key="2">
    <source>
        <dbReference type="EMBL" id="KAF8642512.1"/>
    </source>
</evidence>
<feature type="region of interest" description="Disordered" evidence="1">
    <location>
        <begin position="170"/>
        <end position="189"/>
    </location>
</feature>
<dbReference type="Proteomes" id="UP000636709">
    <property type="component" value="Unassembled WGS sequence"/>
</dbReference>
<dbReference type="PANTHER" id="PTHR33108">
    <property type="entry name" value="OS01G0745000 PROTEIN"/>
    <property type="match status" value="1"/>
</dbReference>
<organism evidence="2 3">
    <name type="scientific">Digitaria exilis</name>
    <dbReference type="NCBI Taxonomy" id="1010633"/>
    <lineage>
        <taxon>Eukaryota</taxon>
        <taxon>Viridiplantae</taxon>
        <taxon>Streptophyta</taxon>
        <taxon>Embryophyta</taxon>
        <taxon>Tracheophyta</taxon>
        <taxon>Spermatophyta</taxon>
        <taxon>Magnoliopsida</taxon>
        <taxon>Liliopsida</taxon>
        <taxon>Poales</taxon>
        <taxon>Poaceae</taxon>
        <taxon>PACMAD clade</taxon>
        <taxon>Panicoideae</taxon>
        <taxon>Panicodae</taxon>
        <taxon>Paniceae</taxon>
        <taxon>Anthephorinae</taxon>
        <taxon>Digitaria</taxon>
    </lineage>
</organism>
<comment type="caution">
    <text evidence="2">The sequence shown here is derived from an EMBL/GenBank/DDBJ whole genome shotgun (WGS) entry which is preliminary data.</text>
</comment>
<reference evidence="2" key="1">
    <citation type="submission" date="2020-07" db="EMBL/GenBank/DDBJ databases">
        <title>Genome sequence and genetic diversity analysis of an under-domesticated orphan crop, white fonio (Digitaria exilis).</title>
        <authorList>
            <person name="Bennetzen J.L."/>
            <person name="Chen S."/>
            <person name="Ma X."/>
            <person name="Wang X."/>
            <person name="Yssel A.E.J."/>
            <person name="Chaluvadi S.R."/>
            <person name="Johnson M."/>
            <person name="Gangashetty P."/>
            <person name="Hamidou F."/>
            <person name="Sanogo M.D."/>
            <person name="Zwaenepoel A."/>
            <person name="Wallace J."/>
            <person name="Van De Peer Y."/>
            <person name="Van Deynze A."/>
        </authorList>
    </citation>
    <scope>NUCLEOTIDE SEQUENCE</scope>
    <source>
        <tissue evidence="2">Leaves</tissue>
    </source>
</reference>
<accession>A0A834ZVS0</accession>
<proteinExistence type="predicted"/>
<dbReference type="AlphaFoldDB" id="A0A834ZVS0"/>